<feature type="chain" id="PRO_5003654023" description="Histidine kinase" evidence="1">
    <location>
        <begin position="25"/>
        <end position="235"/>
    </location>
</feature>
<dbReference type="InterPro" id="IPR010239">
    <property type="entry name" value="CHP02001"/>
</dbReference>
<dbReference type="EMBL" id="CP003380">
    <property type="protein sequence ID" value="AFJ03068.1"/>
    <property type="molecule type" value="Genomic_DNA"/>
</dbReference>
<organism evidence="2 3">
    <name type="scientific">Methylophaga frappieri (strain ATCC BAA-2434 / DSM 25690 / JAM7)</name>
    <dbReference type="NCBI Taxonomy" id="754477"/>
    <lineage>
        <taxon>Bacteria</taxon>
        <taxon>Pseudomonadati</taxon>
        <taxon>Pseudomonadota</taxon>
        <taxon>Gammaproteobacteria</taxon>
        <taxon>Thiotrichales</taxon>
        <taxon>Piscirickettsiaceae</taxon>
        <taxon>Methylophaga</taxon>
    </lineage>
</organism>
<dbReference type="Gene3D" id="2.40.160.10">
    <property type="entry name" value="Porin"/>
    <property type="match status" value="1"/>
</dbReference>
<dbReference type="NCBIfam" id="TIGR02001">
    <property type="entry name" value="gcw_chp"/>
    <property type="match status" value="1"/>
</dbReference>
<gene>
    <name evidence="2" type="ordered locus">Q7C_1927</name>
</gene>
<keyword evidence="3" id="KW-1185">Reference proteome</keyword>
<evidence type="ECO:0000256" key="1">
    <source>
        <dbReference type="SAM" id="SignalP"/>
    </source>
</evidence>
<dbReference type="PATRIC" id="fig|754477.3.peg.1897"/>
<protein>
    <recommendedName>
        <fullName evidence="4">Histidine kinase</fullName>
    </recommendedName>
</protein>
<dbReference type="RefSeq" id="WP_014704487.1">
    <property type="nucleotide sequence ID" value="NC_017856.1"/>
</dbReference>
<dbReference type="STRING" id="754477.Q7C_1927"/>
<sequence precursor="true">MKLKTLSALCLAASTMTIATTANAWESEDGNHSTSASVALSSEYIWRGISQTDGDPAISGSFDYAHSSGFYAGVWGSNVDYGDDASAEFDAYLGFAGEFGDSGVGYDIGALRYMFPGEDYNFNEVYGSLSYSIFSVGIAYSGDTLGSDEDGYYYYADAGYELPFGLNLYGGVGVYDADENTFGPEDSYTHYWVGVSKDLAGFTFDLSYQDADSDAEDIFGDLAEETFLFSVSRSF</sequence>
<dbReference type="eggNOG" id="ENOG502Z9NJ">
    <property type="taxonomic scope" value="Bacteria"/>
</dbReference>
<accession>I1YJH5</accession>
<reference evidence="2 3" key="1">
    <citation type="journal article" date="2012" name="J. Bacteriol.">
        <title>Complete genome sequences of Methylophaga sp. strain JAM1 and Methylophaga sp. strain JAM7.</title>
        <authorList>
            <person name="Villeneuve C."/>
            <person name="Martineau C."/>
            <person name="Mauffrey F."/>
            <person name="Villemur R."/>
        </authorList>
    </citation>
    <scope>NUCLEOTIDE SEQUENCE [LARGE SCALE GENOMIC DNA]</scope>
    <source>
        <strain evidence="2 3">JAM7</strain>
    </source>
</reference>
<name>I1YJH5_METFJ</name>
<dbReference type="AlphaFoldDB" id="I1YJH5"/>
<dbReference type="SUPFAM" id="SSF56935">
    <property type="entry name" value="Porins"/>
    <property type="match status" value="1"/>
</dbReference>
<proteinExistence type="predicted"/>
<dbReference type="OrthoDB" id="9793561at2"/>
<dbReference type="Proteomes" id="UP000009145">
    <property type="component" value="Chromosome"/>
</dbReference>
<dbReference type="Pfam" id="PF09694">
    <property type="entry name" value="Gcw_chp"/>
    <property type="match status" value="1"/>
</dbReference>
<dbReference type="HOGENOM" id="CLU_074587_1_0_6"/>
<feature type="signal peptide" evidence="1">
    <location>
        <begin position="1"/>
        <end position="24"/>
    </location>
</feature>
<dbReference type="KEGG" id="mec:Q7C_1927"/>
<evidence type="ECO:0000313" key="2">
    <source>
        <dbReference type="EMBL" id="AFJ03068.1"/>
    </source>
</evidence>
<evidence type="ECO:0008006" key="4">
    <source>
        <dbReference type="Google" id="ProtNLM"/>
    </source>
</evidence>
<keyword evidence="1" id="KW-0732">Signal</keyword>
<dbReference type="InterPro" id="IPR023614">
    <property type="entry name" value="Porin_dom_sf"/>
</dbReference>
<evidence type="ECO:0000313" key="3">
    <source>
        <dbReference type="Proteomes" id="UP000009145"/>
    </source>
</evidence>